<dbReference type="PANTHER" id="PTHR41930:SF1">
    <property type="entry name" value="DEPHOSPHO-COA KINASE"/>
    <property type="match status" value="1"/>
</dbReference>
<proteinExistence type="predicted"/>
<protein>
    <recommendedName>
        <fullName evidence="3">Dephospho-CoA kinase</fullName>
    </recommendedName>
</protein>
<gene>
    <name evidence="1" type="ORF">COU32_02890</name>
</gene>
<reference evidence="2" key="1">
    <citation type="submission" date="2017-09" db="EMBL/GenBank/DDBJ databases">
        <title>Depth-based differentiation of microbial function through sediment-hosted aquifers and enrichment of novel symbionts in the deep terrestrial subsurface.</title>
        <authorList>
            <person name="Probst A.J."/>
            <person name="Ladd B."/>
            <person name="Jarett J.K."/>
            <person name="Geller-Mcgrath D.E."/>
            <person name="Sieber C.M.K."/>
            <person name="Emerson J.B."/>
            <person name="Anantharaman K."/>
            <person name="Thomas B.C."/>
            <person name="Malmstrom R."/>
            <person name="Stieglmeier M."/>
            <person name="Klingl A."/>
            <person name="Woyke T."/>
            <person name="Ryan C.M."/>
            <person name="Banfield J.F."/>
        </authorList>
    </citation>
    <scope>NUCLEOTIDE SEQUENCE [LARGE SCALE GENOMIC DNA]</scope>
</reference>
<evidence type="ECO:0000313" key="1">
    <source>
        <dbReference type="EMBL" id="PIR76321.1"/>
    </source>
</evidence>
<dbReference type="InterPro" id="IPR027417">
    <property type="entry name" value="P-loop_NTPase"/>
</dbReference>
<dbReference type="AlphaFoldDB" id="A0A2H0TVZ9"/>
<evidence type="ECO:0008006" key="3">
    <source>
        <dbReference type="Google" id="ProtNLM"/>
    </source>
</evidence>
<comment type="caution">
    <text evidence="1">The sequence shown here is derived from an EMBL/GenBank/DDBJ whole genome shotgun (WGS) entry which is preliminary data.</text>
</comment>
<sequence length="188" mass="21295">MTTNNKLILGITGNMASGKTTITDYIKEHYGGVSFRFSTMLRDILTRIHVDATRDNLQQLSTFLRATFGEDLMSKVIAEDVKEATDAIIIVEGVRRPSDVAYLKAIPGFHLIAVTADIRTRFDRITKRSENPDDQTKTFEVFEKEQTQEAEIKIDEISHEAEVLIDNNGDLDTLYKKIDEIMTTLTHV</sequence>
<organism evidence="1 2">
    <name type="scientific">Candidatus Magasanikbacteria bacterium CG10_big_fil_rev_8_21_14_0_10_42_10</name>
    <dbReference type="NCBI Taxonomy" id="1974649"/>
    <lineage>
        <taxon>Bacteria</taxon>
        <taxon>Candidatus Magasanikiibacteriota</taxon>
    </lineage>
</organism>
<name>A0A2H0TVZ9_9BACT</name>
<dbReference type="Gene3D" id="3.40.50.300">
    <property type="entry name" value="P-loop containing nucleotide triphosphate hydrolases"/>
    <property type="match status" value="1"/>
</dbReference>
<dbReference type="Pfam" id="PF13238">
    <property type="entry name" value="AAA_18"/>
    <property type="match status" value="1"/>
</dbReference>
<evidence type="ECO:0000313" key="2">
    <source>
        <dbReference type="Proteomes" id="UP000231530"/>
    </source>
</evidence>
<accession>A0A2H0TVZ9</accession>
<dbReference type="SUPFAM" id="SSF52540">
    <property type="entry name" value="P-loop containing nucleoside triphosphate hydrolases"/>
    <property type="match status" value="1"/>
</dbReference>
<dbReference type="PANTHER" id="PTHR41930">
    <property type="entry name" value="UPF0200 PROTEIN MJ1399"/>
    <property type="match status" value="1"/>
</dbReference>
<dbReference type="Proteomes" id="UP000231530">
    <property type="component" value="Unassembled WGS sequence"/>
</dbReference>
<dbReference type="EMBL" id="PFBY01000033">
    <property type="protein sequence ID" value="PIR76321.1"/>
    <property type="molecule type" value="Genomic_DNA"/>
</dbReference>